<reference evidence="1 2" key="1">
    <citation type="submission" date="2019-03" db="EMBL/GenBank/DDBJ databases">
        <title>Genomic Encyclopedia of Type Strains, Phase III (KMG-III): the genomes of soil and plant-associated and newly described type strains.</title>
        <authorList>
            <person name="Whitman W."/>
        </authorList>
    </citation>
    <scope>NUCLEOTIDE SEQUENCE [LARGE SCALE GENOMIC DNA]</scope>
    <source>
        <strain evidence="1 2">CGMCC 1.12802</strain>
    </source>
</reference>
<dbReference type="Proteomes" id="UP000295313">
    <property type="component" value="Unassembled WGS sequence"/>
</dbReference>
<keyword evidence="2" id="KW-1185">Reference proteome</keyword>
<evidence type="ECO:0000313" key="1">
    <source>
        <dbReference type="EMBL" id="TDX86205.1"/>
    </source>
</evidence>
<name>A0A4R8IH82_9FLAO</name>
<protein>
    <submittedName>
        <fullName evidence="1">Uncharacterized protein</fullName>
    </submittedName>
</protein>
<proteinExistence type="predicted"/>
<evidence type="ECO:0000313" key="2">
    <source>
        <dbReference type="Proteomes" id="UP000295313"/>
    </source>
</evidence>
<dbReference type="EMBL" id="SOEO01000001">
    <property type="protein sequence ID" value="TDX86205.1"/>
    <property type="molecule type" value="Genomic_DNA"/>
</dbReference>
<gene>
    <name evidence="1" type="ORF">B0I22_0315</name>
</gene>
<organism evidence="1 2">
    <name type="scientific">Epilithonimonas xixisoli</name>
    <dbReference type="NCBI Taxonomy" id="1476462"/>
    <lineage>
        <taxon>Bacteria</taxon>
        <taxon>Pseudomonadati</taxon>
        <taxon>Bacteroidota</taxon>
        <taxon>Flavobacteriia</taxon>
        <taxon>Flavobacteriales</taxon>
        <taxon>Weeksellaceae</taxon>
        <taxon>Chryseobacterium group</taxon>
        <taxon>Epilithonimonas</taxon>
    </lineage>
</organism>
<dbReference type="AlphaFoldDB" id="A0A4R8IH82"/>
<comment type="caution">
    <text evidence="1">The sequence shown here is derived from an EMBL/GenBank/DDBJ whole genome shotgun (WGS) entry which is preliminary data.</text>
</comment>
<sequence length="55" mass="6173">MKDIKYILEGGQFGIEKGYVVLGLKEVPFAEPLSEIVKRDLENEMTMQIVGQGKC</sequence>
<accession>A0A4R8IH82</accession>
<dbReference type="RefSeq" id="WP_166668153.1">
    <property type="nucleotide sequence ID" value="NZ_SOEO01000001.1"/>
</dbReference>